<dbReference type="Gene3D" id="1.25.40.390">
    <property type="match status" value="1"/>
</dbReference>
<evidence type="ECO:0000313" key="10">
    <source>
        <dbReference type="Proteomes" id="UP001597461"/>
    </source>
</evidence>
<keyword evidence="4" id="KW-0472">Membrane</keyword>
<reference evidence="10" key="1">
    <citation type="journal article" date="2019" name="Int. J. Syst. Evol. Microbiol.">
        <title>The Global Catalogue of Microorganisms (GCM) 10K type strain sequencing project: providing services to taxonomists for standard genome sequencing and annotation.</title>
        <authorList>
            <consortium name="The Broad Institute Genomics Platform"/>
            <consortium name="The Broad Institute Genome Sequencing Center for Infectious Disease"/>
            <person name="Wu L."/>
            <person name="Ma J."/>
        </authorList>
    </citation>
    <scope>NUCLEOTIDE SEQUENCE [LARGE SCALE GENOMIC DNA]</scope>
    <source>
        <strain evidence="10">KCTC 42866</strain>
    </source>
</reference>
<dbReference type="InterPro" id="IPR033985">
    <property type="entry name" value="SusD-like_N"/>
</dbReference>
<comment type="caution">
    <text evidence="9">The sequence shown here is derived from an EMBL/GenBank/DDBJ whole genome shotgun (WGS) entry which is preliminary data.</text>
</comment>
<dbReference type="Pfam" id="PF14322">
    <property type="entry name" value="SusD-like_3"/>
    <property type="match status" value="1"/>
</dbReference>
<feature type="signal peptide" evidence="6">
    <location>
        <begin position="1"/>
        <end position="26"/>
    </location>
</feature>
<dbReference type="EMBL" id="JBHULL010000043">
    <property type="protein sequence ID" value="MFD2584968.1"/>
    <property type="molecule type" value="Genomic_DNA"/>
</dbReference>
<dbReference type="CDD" id="cd08977">
    <property type="entry name" value="SusD"/>
    <property type="match status" value="1"/>
</dbReference>
<evidence type="ECO:0000259" key="7">
    <source>
        <dbReference type="Pfam" id="PF07980"/>
    </source>
</evidence>
<organism evidence="9 10">
    <name type="scientific">Pedobacter vanadiisoli</name>
    <dbReference type="NCBI Taxonomy" id="1761975"/>
    <lineage>
        <taxon>Bacteria</taxon>
        <taxon>Pseudomonadati</taxon>
        <taxon>Bacteroidota</taxon>
        <taxon>Sphingobacteriia</taxon>
        <taxon>Sphingobacteriales</taxon>
        <taxon>Sphingobacteriaceae</taxon>
        <taxon>Pedobacter</taxon>
    </lineage>
</organism>
<proteinExistence type="inferred from homology"/>
<evidence type="ECO:0000256" key="2">
    <source>
        <dbReference type="ARBA" id="ARBA00006275"/>
    </source>
</evidence>
<dbReference type="SUPFAM" id="SSF48452">
    <property type="entry name" value="TPR-like"/>
    <property type="match status" value="1"/>
</dbReference>
<dbReference type="RefSeq" id="WP_379082592.1">
    <property type="nucleotide sequence ID" value="NZ_JBHULL010000043.1"/>
</dbReference>
<evidence type="ECO:0000256" key="4">
    <source>
        <dbReference type="ARBA" id="ARBA00023136"/>
    </source>
</evidence>
<accession>A0ABW5MQJ8</accession>
<evidence type="ECO:0000256" key="1">
    <source>
        <dbReference type="ARBA" id="ARBA00004442"/>
    </source>
</evidence>
<evidence type="ECO:0000256" key="6">
    <source>
        <dbReference type="SAM" id="SignalP"/>
    </source>
</evidence>
<keyword evidence="3 6" id="KW-0732">Signal</keyword>
<evidence type="ECO:0000313" key="9">
    <source>
        <dbReference type="EMBL" id="MFD2584968.1"/>
    </source>
</evidence>
<dbReference type="Pfam" id="PF07980">
    <property type="entry name" value="SusD_RagB"/>
    <property type="match status" value="1"/>
</dbReference>
<gene>
    <name evidence="9" type="ORF">ACFSR6_20900</name>
</gene>
<feature type="domain" description="RagB/SusD" evidence="7">
    <location>
        <begin position="369"/>
        <end position="493"/>
    </location>
</feature>
<feature type="chain" id="PRO_5045655234" evidence="6">
    <location>
        <begin position="27"/>
        <end position="493"/>
    </location>
</feature>
<dbReference type="InterPro" id="IPR011990">
    <property type="entry name" value="TPR-like_helical_dom_sf"/>
</dbReference>
<keyword evidence="10" id="KW-1185">Reference proteome</keyword>
<evidence type="ECO:0000256" key="5">
    <source>
        <dbReference type="ARBA" id="ARBA00023237"/>
    </source>
</evidence>
<keyword evidence="5" id="KW-0998">Cell outer membrane</keyword>
<dbReference type="InterPro" id="IPR012944">
    <property type="entry name" value="SusD_RagB_dom"/>
</dbReference>
<sequence>MKIKINNRLKYLFIAAPLLFATSCKKNFLNTAPDTSLPIEDAFSSPDRILSQVNGIYAGVKTGQFYGGRYLIYNDIRGEDFIVNKPNGVTGLDTWRFNLVSNTNEVVNLWGAIFAAINRANLVIEGVNANANLLSPATAKQYIAEAKFLRALCYYSALQLYAKPYITDNGASLGVPLRLKGEKDLTGNDLKRSTVAEVYTQILKDLNEAEPDLALTLPATSISIRATRNTAIAFKTRVYLSMGDLSSVVTEANKIVTATAPFKATTGTPLQLEANITNVFSGAYVGNATATEAVLSFPMADLDAPGTQNQLAYYYNVSINQAGGNEEYFLNPSGIFANPVFAAGSTDARKSLTTVSGANTYLTKFKKPSPYTDYIPVIRYAEVLLNLAEATVVSDPARSIALLTAVRQRSNPGYIFPATDLLPANLKNTILTERRIELLGEGFRSPDVMRLGAGFAAKSGTQGSAPAIPFNTAGYIWPISANEVQNNKLIVQN</sequence>
<dbReference type="Proteomes" id="UP001597461">
    <property type="component" value="Unassembled WGS sequence"/>
</dbReference>
<dbReference type="PROSITE" id="PS51257">
    <property type="entry name" value="PROKAR_LIPOPROTEIN"/>
    <property type="match status" value="1"/>
</dbReference>
<protein>
    <submittedName>
        <fullName evidence="9">RagB/SusD family nutrient uptake outer membrane protein</fullName>
    </submittedName>
</protein>
<comment type="similarity">
    <text evidence="2">Belongs to the SusD family.</text>
</comment>
<name>A0ABW5MQJ8_9SPHI</name>
<comment type="subcellular location">
    <subcellularLocation>
        <location evidence="1">Cell outer membrane</location>
    </subcellularLocation>
</comment>
<feature type="domain" description="SusD-like N-terminal" evidence="8">
    <location>
        <begin position="28"/>
        <end position="240"/>
    </location>
</feature>
<evidence type="ECO:0000256" key="3">
    <source>
        <dbReference type="ARBA" id="ARBA00022729"/>
    </source>
</evidence>
<evidence type="ECO:0000259" key="8">
    <source>
        <dbReference type="Pfam" id="PF14322"/>
    </source>
</evidence>